<keyword evidence="4" id="KW-1185">Reference proteome</keyword>
<evidence type="ECO:0000313" key="3">
    <source>
        <dbReference type="EMBL" id="PSH60776.1"/>
    </source>
</evidence>
<organism evidence="3 4">
    <name type="scientific">Phyllobacterium endophyticum</name>
    <dbReference type="NCBI Taxonomy" id="1149773"/>
    <lineage>
        <taxon>Bacteria</taxon>
        <taxon>Pseudomonadati</taxon>
        <taxon>Pseudomonadota</taxon>
        <taxon>Alphaproteobacteria</taxon>
        <taxon>Hyphomicrobiales</taxon>
        <taxon>Phyllobacteriaceae</taxon>
        <taxon>Phyllobacterium</taxon>
    </lineage>
</organism>
<proteinExistence type="predicted"/>
<dbReference type="Pfam" id="PF05229">
    <property type="entry name" value="SCPU"/>
    <property type="match status" value="1"/>
</dbReference>
<dbReference type="InterPro" id="IPR053167">
    <property type="entry name" value="Spore_coat_component"/>
</dbReference>
<reference evidence="4" key="1">
    <citation type="submission" date="2017-11" db="EMBL/GenBank/DDBJ databases">
        <authorList>
            <person name="Kuznetsova I."/>
            <person name="Sazanova A."/>
            <person name="Chirak E."/>
            <person name="Safronova V."/>
            <person name="Willems A."/>
        </authorList>
    </citation>
    <scope>NUCLEOTIDE SEQUENCE [LARGE SCALE GENOMIC DNA]</scope>
    <source>
        <strain evidence="4">PEPV15</strain>
    </source>
</reference>
<evidence type="ECO:0000259" key="2">
    <source>
        <dbReference type="Pfam" id="PF05229"/>
    </source>
</evidence>
<dbReference type="PANTHER" id="PTHR37089:SF4">
    <property type="entry name" value="EXPORTED PROTEIN"/>
    <property type="match status" value="1"/>
</dbReference>
<dbReference type="EMBL" id="PGGN01000001">
    <property type="protein sequence ID" value="PSH60776.1"/>
    <property type="molecule type" value="Genomic_DNA"/>
</dbReference>
<accession>A0A2P7B2T7</accession>
<keyword evidence="3" id="KW-0946">Virion</keyword>
<comment type="caution">
    <text evidence="3">The sequence shown here is derived from an EMBL/GenBank/DDBJ whole genome shotgun (WGS) entry which is preliminary data.</text>
</comment>
<dbReference type="Proteomes" id="UP000241158">
    <property type="component" value="Unassembled WGS sequence"/>
</dbReference>
<evidence type="ECO:0000256" key="1">
    <source>
        <dbReference type="SAM" id="SignalP"/>
    </source>
</evidence>
<keyword evidence="3" id="KW-0167">Capsid protein</keyword>
<feature type="domain" description="Spore coat protein U/FanG" evidence="2">
    <location>
        <begin position="23"/>
        <end position="154"/>
    </location>
</feature>
<dbReference type="SMART" id="SM00972">
    <property type="entry name" value="SCPU"/>
    <property type="match status" value="1"/>
</dbReference>
<sequence>MAAILASCLWSQSPAAAAVAEKLGVRITITSECKLAAASELYFGSHGVLDTNVEKTGQINVQCTTGTPYNVGLDAGIGAGATVAARKMTGTKTGTIDYNLYRDANHNDVWGTTIGKDTLSATGDGATQSINVYGLVLPQVTPAPGDYTDTVAITVNY</sequence>
<name>A0A2P7B2T7_9HYPH</name>
<dbReference type="OrthoDB" id="7478692at2"/>
<feature type="signal peptide" evidence="1">
    <location>
        <begin position="1"/>
        <end position="17"/>
    </location>
</feature>
<dbReference type="RefSeq" id="WP_106716058.1">
    <property type="nucleotide sequence ID" value="NZ_JACHXT010000004.1"/>
</dbReference>
<dbReference type="PANTHER" id="PTHR37089">
    <property type="entry name" value="PROTEIN U-RELATED"/>
    <property type="match status" value="1"/>
</dbReference>
<dbReference type="AlphaFoldDB" id="A0A2P7B2T7"/>
<protein>
    <submittedName>
        <fullName evidence="3">Spore coat protein U</fullName>
    </submittedName>
</protein>
<keyword evidence="1" id="KW-0732">Signal</keyword>
<evidence type="ECO:0000313" key="4">
    <source>
        <dbReference type="Proteomes" id="UP000241158"/>
    </source>
</evidence>
<gene>
    <name evidence="3" type="ORF">CU100_07255</name>
</gene>
<feature type="chain" id="PRO_5015121302" evidence="1">
    <location>
        <begin position="18"/>
        <end position="157"/>
    </location>
</feature>
<dbReference type="InterPro" id="IPR007893">
    <property type="entry name" value="Spore_coat_U/FanG"/>
</dbReference>